<dbReference type="EMBL" id="JBEDNZ010000003">
    <property type="protein sequence ID" value="KAL0850304.1"/>
    <property type="molecule type" value="Genomic_DNA"/>
</dbReference>
<organism evidence="2 3">
    <name type="scientific">Loxostege sticticalis</name>
    <name type="common">Beet webworm moth</name>
    <dbReference type="NCBI Taxonomy" id="481309"/>
    <lineage>
        <taxon>Eukaryota</taxon>
        <taxon>Metazoa</taxon>
        <taxon>Ecdysozoa</taxon>
        <taxon>Arthropoda</taxon>
        <taxon>Hexapoda</taxon>
        <taxon>Insecta</taxon>
        <taxon>Pterygota</taxon>
        <taxon>Neoptera</taxon>
        <taxon>Endopterygota</taxon>
        <taxon>Lepidoptera</taxon>
        <taxon>Glossata</taxon>
        <taxon>Ditrysia</taxon>
        <taxon>Pyraloidea</taxon>
        <taxon>Crambidae</taxon>
        <taxon>Pyraustinae</taxon>
        <taxon>Loxostege</taxon>
    </lineage>
</organism>
<gene>
    <name evidence="2" type="ORF">ABMA28_012140</name>
</gene>
<name>A0ABD0TLS8_LOXSC</name>
<comment type="caution">
    <text evidence="2">The sequence shown here is derived from an EMBL/GenBank/DDBJ whole genome shotgun (WGS) entry which is preliminary data.</text>
</comment>
<keyword evidence="1" id="KW-0732">Signal</keyword>
<dbReference type="AlphaFoldDB" id="A0ABD0TLS8"/>
<evidence type="ECO:0000256" key="1">
    <source>
        <dbReference type="SAM" id="SignalP"/>
    </source>
</evidence>
<reference evidence="2 3" key="1">
    <citation type="submission" date="2024-06" db="EMBL/GenBank/DDBJ databases">
        <title>A chromosome-level genome assembly of beet webworm, Loxostege sticticalis.</title>
        <authorList>
            <person name="Zhang Y."/>
        </authorList>
    </citation>
    <scope>NUCLEOTIDE SEQUENCE [LARGE SCALE GENOMIC DNA]</scope>
    <source>
        <strain evidence="2">AQ028</strain>
        <tissue evidence="2">Male pupae</tissue>
    </source>
</reference>
<accession>A0ABD0TLS8</accession>
<sequence>MWLYNRNLVIFIVLQAHMVMTQVGTYHDVFLPGAGGKPTLGTTKATCWARGGICIHIQYCTTFQFDTSVAGCTTERRVCCKMHKFGSPTVGPARKSWPLVSSSSLGELDLQSVRDVAAMNAYILQQA</sequence>
<protein>
    <recommendedName>
        <fullName evidence="4">Secreted protein</fullName>
    </recommendedName>
</protein>
<evidence type="ECO:0000313" key="3">
    <source>
        <dbReference type="Proteomes" id="UP001549921"/>
    </source>
</evidence>
<proteinExistence type="predicted"/>
<evidence type="ECO:0008006" key="4">
    <source>
        <dbReference type="Google" id="ProtNLM"/>
    </source>
</evidence>
<dbReference type="Proteomes" id="UP001549921">
    <property type="component" value="Unassembled WGS sequence"/>
</dbReference>
<feature type="signal peptide" evidence="1">
    <location>
        <begin position="1"/>
        <end position="21"/>
    </location>
</feature>
<feature type="chain" id="PRO_5044813159" description="Secreted protein" evidence="1">
    <location>
        <begin position="22"/>
        <end position="127"/>
    </location>
</feature>
<evidence type="ECO:0000313" key="2">
    <source>
        <dbReference type="EMBL" id="KAL0850304.1"/>
    </source>
</evidence>